<feature type="domain" description="HTH tetR-type" evidence="3">
    <location>
        <begin position="13"/>
        <end position="73"/>
    </location>
</feature>
<sequence length="197" mass="21354">MGERVLPRAERRRRTEGRILDAARALFAEVGYERATIRAIARSAEVDPALVMQYFGSKQELFQQSVRVTAVDTATGTETDADTGTGAEDLVERLLGTLGAKMGEMPQGSLAMMRSMLTHPEAATSARQVLGAQIDRLTESIHGEDARLRAALIMTVMVGVTVGNQLLELDELRGVPPEEIARLLRPSLRALTGPDVS</sequence>
<feature type="DNA-binding region" description="H-T-H motif" evidence="2">
    <location>
        <begin position="36"/>
        <end position="55"/>
    </location>
</feature>
<dbReference type="RefSeq" id="WP_132594235.1">
    <property type="nucleotide sequence ID" value="NZ_SMKO01000017.1"/>
</dbReference>
<organism evidence="4 5">
    <name type="scientific">Nonomuraea deserti</name>
    <dbReference type="NCBI Taxonomy" id="1848322"/>
    <lineage>
        <taxon>Bacteria</taxon>
        <taxon>Bacillati</taxon>
        <taxon>Actinomycetota</taxon>
        <taxon>Actinomycetes</taxon>
        <taxon>Streptosporangiales</taxon>
        <taxon>Streptosporangiaceae</taxon>
        <taxon>Nonomuraea</taxon>
    </lineage>
</organism>
<reference evidence="4 5" key="1">
    <citation type="submission" date="2019-03" db="EMBL/GenBank/DDBJ databases">
        <title>Draft genome sequences of novel Actinobacteria.</title>
        <authorList>
            <person name="Sahin N."/>
            <person name="Ay H."/>
            <person name="Saygin H."/>
        </authorList>
    </citation>
    <scope>NUCLEOTIDE SEQUENCE [LARGE SCALE GENOMIC DNA]</scope>
    <source>
        <strain evidence="4 5">KC310</strain>
    </source>
</reference>
<evidence type="ECO:0000313" key="4">
    <source>
        <dbReference type="EMBL" id="TDD09361.1"/>
    </source>
</evidence>
<dbReference type="InterPro" id="IPR001647">
    <property type="entry name" value="HTH_TetR"/>
</dbReference>
<comment type="caution">
    <text evidence="4">The sequence shown here is derived from an EMBL/GenBank/DDBJ whole genome shotgun (WGS) entry which is preliminary data.</text>
</comment>
<accession>A0A4R4VVH5</accession>
<dbReference type="AlphaFoldDB" id="A0A4R4VVH5"/>
<dbReference type="InterPro" id="IPR050109">
    <property type="entry name" value="HTH-type_TetR-like_transc_reg"/>
</dbReference>
<keyword evidence="5" id="KW-1185">Reference proteome</keyword>
<dbReference type="Gene3D" id="1.10.10.60">
    <property type="entry name" value="Homeodomain-like"/>
    <property type="match status" value="1"/>
</dbReference>
<dbReference type="InterPro" id="IPR036271">
    <property type="entry name" value="Tet_transcr_reg_TetR-rel_C_sf"/>
</dbReference>
<evidence type="ECO:0000256" key="1">
    <source>
        <dbReference type="ARBA" id="ARBA00023125"/>
    </source>
</evidence>
<keyword evidence="1 2" id="KW-0238">DNA-binding</keyword>
<dbReference type="PRINTS" id="PR00455">
    <property type="entry name" value="HTHTETR"/>
</dbReference>
<proteinExistence type="predicted"/>
<dbReference type="SUPFAM" id="SSF46689">
    <property type="entry name" value="Homeodomain-like"/>
    <property type="match status" value="1"/>
</dbReference>
<dbReference type="GO" id="GO:0003700">
    <property type="term" value="F:DNA-binding transcription factor activity"/>
    <property type="evidence" value="ECO:0007669"/>
    <property type="project" value="TreeGrafter"/>
</dbReference>
<dbReference type="SUPFAM" id="SSF48498">
    <property type="entry name" value="Tetracyclin repressor-like, C-terminal domain"/>
    <property type="match status" value="1"/>
</dbReference>
<dbReference type="EMBL" id="SMKO01000017">
    <property type="protein sequence ID" value="TDD09361.1"/>
    <property type="molecule type" value="Genomic_DNA"/>
</dbReference>
<dbReference type="Pfam" id="PF00440">
    <property type="entry name" value="TetR_N"/>
    <property type="match status" value="1"/>
</dbReference>
<dbReference type="PROSITE" id="PS50977">
    <property type="entry name" value="HTH_TETR_2"/>
    <property type="match status" value="1"/>
</dbReference>
<name>A0A4R4VVH5_9ACTN</name>
<dbReference type="InterPro" id="IPR009057">
    <property type="entry name" value="Homeodomain-like_sf"/>
</dbReference>
<evidence type="ECO:0000256" key="2">
    <source>
        <dbReference type="PROSITE-ProRule" id="PRU00335"/>
    </source>
</evidence>
<dbReference type="Proteomes" id="UP000295258">
    <property type="component" value="Unassembled WGS sequence"/>
</dbReference>
<dbReference type="PANTHER" id="PTHR30055">
    <property type="entry name" value="HTH-TYPE TRANSCRIPTIONAL REGULATOR RUTR"/>
    <property type="match status" value="1"/>
</dbReference>
<dbReference type="Gene3D" id="1.10.357.10">
    <property type="entry name" value="Tetracycline Repressor, domain 2"/>
    <property type="match status" value="1"/>
</dbReference>
<evidence type="ECO:0000313" key="5">
    <source>
        <dbReference type="Proteomes" id="UP000295258"/>
    </source>
</evidence>
<dbReference type="Pfam" id="PF17920">
    <property type="entry name" value="TetR_C_16"/>
    <property type="match status" value="1"/>
</dbReference>
<dbReference type="PANTHER" id="PTHR30055:SF235">
    <property type="entry name" value="TRANSCRIPTIONAL REGULATORY PROTEIN"/>
    <property type="match status" value="1"/>
</dbReference>
<evidence type="ECO:0000259" key="3">
    <source>
        <dbReference type="PROSITE" id="PS50977"/>
    </source>
</evidence>
<dbReference type="InterPro" id="IPR041678">
    <property type="entry name" value="TetR_C_16"/>
</dbReference>
<dbReference type="GO" id="GO:0000976">
    <property type="term" value="F:transcription cis-regulatory region binding"/>
    <property type="evidence" value="ECO:0007669"/>
    <property type="project" value="TreeGrafter"/>
</dbReference>
<gene>
    <name evidence="4" type="ORF">E1292_09760</name>
</gene>
<protein>
    <submittedName>
        <fullName evidence="4">TetR/AcrR family transcriptional regulator</fullName>
    </submittedName>
</protein>